<evidence type="ECO:0000313" key="3">
    <source>
        <dbReference type="EMBL" id="BBO78027.1"/>
    </source>
</evidence>
<keyword evidence="1" id="KW-0175">Coiled coil</keyword>
<dbReference type="AlphaFoldDB" id="A0A5K7ZNY8"/>
<dbReference type="Pfam" id="PF08239">
    <property type="entry name" value="SH3_3"/>
    <property type="match status" value="1"/>
</dbReference>
<reference evidence="3 4" key="1">
    <citation type="submission" date="2019-11" db="EMBL/GenBank/DDBJ databases">
        <title>Comparative genomics of hydrocarbon-degrading Desulfosarcina strains.</title>
        <authorList>
            <person name="Watanabe M."/>
            <person name="Kojima H."/>
            <person name="Fukui M."/>
        </authorList>
    </citation>
    <scope>NUCLEOTIDE SEQUENCE [LARGE SCALE GENOMIC DNA]</scope>
    <source>
        <strain evidence="3 4">PP31</strain>
    </source>
</reference>
<evidence type="ECO:0000256" key="1">
    <source>
        <dbReference type="SAM" id="Coils"/>
    </source>
</evidence>
<feature type="coiled-coil region" evidence="1">
    <location>
        <begin position="34"/>
        <end position="75"/>
    </location>
</feature>
<evidence type="ECO:0000313" key="4">
    <source>
        <dbReference type="Proteomes" id="UP000427769"/>
    </source>
</evidence>
<proteinExistence type="predicted"/>
<sequence length="255" mass="28314">MTAGCIQQPVQPCPEVPDCPTCPTEKADRLAGENRTLQKDLVSSRSEIEDLERRVADLEIQLLQKEALNIELQRRAVLRQQRLDSAITEVVRTKSKLRTVESKAEAASTIAEAEIAVKSLQSRIDNDENKDQIEVLEKAKRLLGQSTAEFKARNFGGALYLAVQSKNQVASVGGQFQGRDEGDRLIGETAFAHPLRLKVIKNTNLRTGPGLNYKVSNTLKSGTVIVGHGYKENWIRIDTENDQTGWVHQSLVTAR</sequence>
<organism evidence="3 4">
    <name type="scientific">Desulfosarcina widdelii</name>
    <dbReference type="NCBI Taxonomy" id="947919"/>
    <lineage>
        <taxon>Bacteria</taxon>
        <taxon>Pseudomonadati</taxon>
        <taxon>Thermodesulfobacteriota</taxon>
        <taxon>Desulfobacteria</taxon>
        <taxon>Desulfobacterales</taxon>
        <taxon>Desulfosarcinaceae</taxon>
        <taxon>Desulfosarcina</taxon>
    </lineage>
</organism>
<name>A0A5K7ZNY8_9BACT</name>
<feature type="domain" description="SH3b" evidence="2">
    <location>
        <begin position="187"/>
        <end position="255"/>
    </location>
</feature>
<gene>
    <name evidence="3" type="ORF">DSCW_54440</name>
</gene>
<dbReference type="InterPro" id="IPR003646">
    <property type="entry name" value="SH3-like_bac-type"/>
</dbReference>
<dbReference type="SMART" id="SM00287">
    <property type="entry name" value="SH3b"/>
    <property type="match status" value="1"/>
</dbReference>
<dbReference type="Proteomes" id="UP000427769">
    <property type="component" value="Chromosome"/>
</dbReference>
<evidence type="ECO:0000259" key="2">
    <source>
        <dbReference type="PROSITE" id="PS51781"/>
    </source>
</evidence>
<dbReference type="Gene3D" id="2.30.30.40">
    <property type="entry name" value="SH3 Domains"/>
    <property type="match status" value="1"/>
</dbReference>
<keyword evidence="4" id="KW-1185">Reference proteome</keyword>
<dbReference type="KEGG" id="dwd:DSCW_54440"/>
<feature type="coiled-coil region" evidence="1">
    <location>
        <begin position="103"/>
        <end position="130"/>
    </location>
</feature>
<dbReference type="PROSITE" id="PS51781">
    <property type="entry name" value="SH3B"/>
    <property type="match status" value="1"/>
</dbReference>
<dbReference type="EMBL" id="AP021875">
    <property type="protein sequence ID" value="BBO78027.1"/>
    <property type="molecule type" value="Genomic_DNA"/>
</dbReference>
<accession>A0A5K7ZNY8</accession>
<protein>
    <recommendedName>
        <fullName evidence="2">SH3b domain-containing protein</fullName>
    </recommendedName>
</protein>
<dbReference type="RefSeq" id="WP_170302479.1">
    <property type="nucleotide sequence ID" value="NZ_AP021875.1"/>
</dbReference>